<dbReference type="EMBL" id="JANCYW010000018">
    <property type="protein sequence ID" value="KAK4538488.1"/>
    <property type="molecule type" value="Genomic_DNA"/>
</dbReference>
<keyword evidence="4" id="KW-0378">Hydrolase</keyword>
<organism evidence="8 9">
    <name type="scientific">Cyanidium caldarium</name>
    <name type="common">Red alga</name>
    <dbReference type="NCBI Taxonomy" id="2771"/>
    <lineage>
        <taxon>Eukaryota</taxon>
        <taxon>Rhodophyta</taxon>
        <taxon>Bangiophyceae</taxon>
        <taxon>Cyanidiales</taxon>
        <taxon>Cyanidiaceae</taxon>
        <taxon>Cyanidium</taxon>
    </lineage>
</organism>
<evidence type="ECO:0000256" key="3">
    <source>
        <dbReference type="ARBA" id="ARBA00022723"/>
    </source>
</evidence>
<sequence length="592" mass="64432">MLTGRWLFSAASLGRARRLVGRRTAPGLVCLRTTSTAAAANDGQRSAGCERTPIDGESSPLQEWGKRHDTWHQRAIFADEVTRTVSQPLPATHPHLMRAGEVTPGIHRAEYAARRAALLAAMPPNSVVILPSMPEQFYSMDVPLRYRQHTELSYFSGCHEPHAALVLYKPATGARDTWQTPSQHPSRTPSTVTGHGREMLFIRPRDAARELWDGPMIGIDDAVHIFGIREVYAYGSIGQSLAEIMATSATAKPQLFYDPAIHSELTRLLCEGMARDRTPGAITNAYHSLVSHFTSPVPLVQPLRLIKSDAELALMRRAAAVTGEAFRRAMERTHAGQLESDLAAHIECAFQRIGGPLARPAFPTVAASGANACTLHYVANSAVLRDGDMVMVDAGCELNGYCSDVSRSWPTSGRFSAPQSDVYQLLLETQRHCIERARSAASASVAWSATAAAVSSSAPSLDDLHRDCVRLLTSGLKQIGFFPKHATADDAIASGAYAQYFPHALGHYLGMDTHDTHQLSKSIPLRERMVITVEPGIYIRPDDPQAPAPFRGIGMRVEDDVVIHADGQPAEVLTDSMPRSIADIEALMQCGK</sequence>
<comment type="similarity">
    <text evidence="2">Belongs to the peptidase M24B family.</text>
</comment>
<gene>
    <name evidence="8" type="ORF">CDCA_CDCA18G4513</name>
</gene>
<dbReference type="Proteomes" id="UP001301350">
    <property type="component" value="Unassembled WGS sequence"/>
</dbReference>
<dbReference type="InterPro" id="IPR007865">
    <property type="entry name" value="Aminopep_P_N"/>
</dbReference>
<evidence type="ECO:0000313" key="9">
    <source>
        <dbReference type="Proteomes" id="UP001301350"/>
    </source>
</evidence>
<dbReference type="SUPFAM" id="SSF53092">
    <property type="entry name" value="Creatinase/prolidase N-terminal domain"/>
    <property type="match status" value="1"/>
</dbReference>
<dbReference type="GO" id="GO:0006508">
    <property type="term" value="P:proteolysis"/>
    <property type="evidence" value="ECO:0007669"/>
    <property type="project" value="TreeGrafter"/>
</dbReference>
<dbReference type="GO" id="GO:0070006">
    <property type="term" value="F:metalloaminopeptidase activity"/>
    <property type="evidence" value="ECO:0007669"/>
    <property type="project" value="InterPro"/>
</dbReference>
<evidence type="ECO:0000256" key="4">
    <source>
        <dbReference type="ARBA" id="ARBA00022801"/>
    </source>
</evidence>
<reference evidence="8 9" key="1">
    <citation type="submission" date="2022-07" db="EMBL/GenBank/DDBJ databases">
        <title>Genome-wide signatures of adaptation to extreme environments.</title>
        <authorList>
            <person name="Cho C.H."/>
            <person name="Yoon H.S."/>
        </authorList>
    </citation>
    <scope>NUCLEOTIDE SEQUENCE [LARGE SCALE GENOMIC DNA]</scope>
    <source>
        <strain evidence="8 9">DBV 063 E5</strain>
    </source>
</reference>
<feature type="region of interest" description="Disordered" evidence="6">
    <location>
        <begin position="41"/>
        <end position="63"/>
    </location>
</feature>
<keyword evidence="3" id="KW-0479">Metal-binding</keyword>
<evidence type="ECO:0000313" key="8">
    <source>
        <dbReference type="EMBL" id="KAK4538488.1"/>
    </source>
</evidence>
<dbReference type="GO" id="GO:0005739">
    <property type="term" value="C:mitochondrion"/>
    <property type="evidence" value="ECO:0007669"/>
    <property type="project" value="TreeGrafter"/>
</dbReference>
<keyword evidence="5" id="KW-0464">Manganese</keyword>
<dbReference type="AlphaFoldDB" id="A0AAV9J367"/>
<evidence type="ECO:0000259" key="7">
    <source>
        <dbReference type="SMART" id="SM01011"/>
    </source>
</evidence>
<protein>
    <recommendedName>
        <fullName evidence="7">Aminopeptidase P N-terminal domain-containing protein</fullName>
    </recommendedName>
</protein>
<dbReference type="Pfam" id="PF05195">
    <property type="entry name" value="AMP_N"/>
    <property type="match status" value="1"/>
</dbReference>
<dbReference type="Gene3D" id="3.40.350.10">
    <property type="entry name" value="Creatinase/prolidase N-terminal domain"/>
    <property type="match status" value="1"/>
</dbReference>
<dbReference type="PANTHER" id="PTHR43226:SF4">
    <property type="entry name" value="XAA-PRO AMINOPEPTIDASE 3"/>
    <property type="match status" value="1"/>
</dbReference>
<dbReference type="InterPro" id="IPR036005">
    <property type="entry name" value="Creatinase/aminopeptidase-like"/>
</dbReference>
<keyword evidence="9" id="KW-1185">Reference proteome</keyword>
<dbReference type="Pfam" id="PF00557">
    <property type="entry name" value="Peptidase_M24"/>
    <property type="match status" value="1"/>
</dbReference>
<dbReference type="PANTHER" id="PTHR43226">
    <property type="entry name" value="XAA-PRO AMINOPEPTIDASE 3"/>
    <property type="match status" value="1"/>
</dbReference>
<dbReference type="SUPFAM" id="SSF55920">
    <property type="entry name" value="Creatinase/aminopeptidase"/>
    <property type="match status" value="1"/>
</dbReference>
<comment type="cofactor">
    <cofactor evidence="1">
        <name>Mn(2+)</name>
        <dbReference type="ChEBI" id="CHEBI:29035"/>
    </cofactor>
</comment>
<comment type="caution">
    <text evidence="8">The sequence shown here is derived from an EMBL/GenBank/DDBJ whole genome shotgun (WGS) entry which is preliminary data.</text>
</comment>
<dbReference type="InterPro" id="IPR052433">
    <property type="entry name" value="X-Pro_dipept-like"/>
</dbReference>
<dbReference type="InterPro" id="IPR029149">
    <property type="entry name" value="Creatin/AminoP/Spt16_N"/>
</dbReference>
<dbReference type="Gene3D" id="3.90.230.10">
    <property type="entry name" value="Creatinase/methionine aminopeptidase superfamily"/>
    <property type="match status" value="1"/>
</dbReference>
<evidence type="ECO:0000256" key="2">
    <source>
        <dbReference type="ARBA" id="ARBA00008766"/>
    </source>
</evidence>
<dbReference type="InterPro" id="IPR000994">
    <property type="entry name" value="Pept_M24"/>
</dbReference>
<dbReference type="SMART" id="SM01011">
    <property type="entry name" value="AMP_N"/>
    <property type="match status" value="1"/>
</dbReference>
<proteinExistence type="inferred from homology"/>
<feature type="domain" description="Aminopeptidase P N-terminal" evidence="7">
    <location>
        <begin position="106"/>
        <end position="266"/>
    </location>
</feature>
<name>A0AAV9J367_CYACA</name>
<evidence type="ECO:0000256" key="1">
    <source>
        <dbReference type="ARBA" id="ARBA00001936"/>
    </source>
</evidence>
<evidence type="ECO:0000256" key="6">
    <source>
        <dbReference type="SAM" id="MobiDB-lite"/>
    </source>
</evidence>
<evidence type="ECO:0000256" key="5">
    <source>
        <dbReference type="ARBA" id="ARBA00023211"/>
    </source>
</evidence>
<dbReference type="GO" id="GO:0030145">
    <property type="term" value="F:manganese ion binding"/>
    <property type="evidence" value="ECO:0007669"/>
    <property type="project" value="InterPro"/>
</dbReference>
<accession>A0AAV9J367</accession>
<dbReference type="CDD" id="cd01087">
    <property type="entry name" value="Prolidase"/>
    <property type="match status" value="1"/>
</dbReference>